<dbReference type="CDD" id="cd20070">
    <property type="entry name" value="5TM_YidC_Alb3"/>
    <property type="match status" value="1"/>
</dbReference>
<keyword evidence="8" id="KW-0143">Chaperone</keyword>
<evidence type="ECO:0000256" key="8">
    <source>
        <dbReference type="ARBA" id="ARBA00023186"/>
    </source>
</evidence>
<evidence type="ECO:0000256" key="2">
    <source>
        <dbReference type="ARBA" id="ARBA00022448"/>
    </source>
</evidence>
<feature type="transmembrane region" description="Helical" evidence="10">
    <location>
        <begin position="188"/>
        <end position="205"/>
    </location>
</feature>
<dbReference type="InterPro" id="IPR047196">
    <property type="entry name" value="YidC_ALB_C"/>
</dbReference>
<keyword evidence="6 10" id="KW-1133">Transmembrane helix</keyword>
<evidence type="ECO:0000256" key="3">
    <source>
        <dbReference type="ARBA" id="ARBA00022475"/>
    </source>
</evidence>
<evidence type="ECO:0000256" key="7">
    <source>
        <dbReference type="ARBA" id="ARBA00023136"/>
    </source>
</evidence>
<dbReference type="PANTHER" id="PTHR12428:SF65">
    <property type="entry name" value="CYTOCHROME C OXIDASE ASSEMBLY PROTEIN COX18, MITOCHONDRIAL"/>
    <property type="match status" value="1"/>
</dbReference>
<comment type="caution">
    <text evidence="12">The sequence shown here is derived from an EMBL/GenBank/DDBJ whole genome shotgun (WGS) entry which is preliminary data.</text>
</comment>
<keyword evidence="2" id="KW-0813">Transport</keyword>
<keyword evidence="4 9" id="KW-0812">Transmembrane</keyword>
<feature type="transmembrane region" description="Helical" evidence="10">
    <location>
        <begin position="137"/>
        <end position="153"/>
    </location>
</feature>
<dbReference type="GO" id="GO:0032977">
    <property type="term" value="F:membrane insertase activity"/>
    <property type="evidence" value="ECO:0007669"/>
    <property type="project" value="InterPro"/>
</dbReference>
<evidence type="ECO:0000256" key="4">
    <source>
        <dbReference type="ARBA" id="ARBA00022692"/>
    </source>
</evidence>
<reference evidence="12 13" key="1">
    <citation type="submission" date="2019-12" db="EMBL/GenBank/DDBJ databases">
        <authorList>
            <person name="Wolfe R."/>
            <person name="Danczak R."/>
            <person name="Wilkins M."/>
        </authorList>
    </citation>
    <scope>NUCLEOTIDE SEQUENCE [LARGE SCALE GENOMIC DNA]</scope>
    <source>
        <strain evidence="12">X2_MaxBin.013</strain>
    </source>
</reference>
<sequence length="215" mass="24526">MNWLVDIMISSLTFFYSLTNNYGLAIIFLTVTINIALYPLTLSSIVQMSAMQKIQPKIAELQKKLKDTPDQMQKELMELYKKEKVNPFGGCLPTLLKIPFFISLFMALQSEKFGQMIIAKGANANFLWISNLSKPDPFYIMIVLIGITTYFMQKTMPASPESNKMGLNVIMPFFISFISISFPSGVQLYWVVSNLIAIAQQVYILKRKNVSRETF</sequence>
<dbReference type="NCBIfam" id="TIGR03592">
    <property type="entry name" value="yidC_oxa1_cterm"/>
    <property type="match status" value="1"/>
</dbReference>
<name>A0A833L215_UNCSA</name>
<dbReference type="GO" id="GO:0015031">
    <property type="term" value="P:protein transport"/>
    <property type="evidence" value="ECO:0007669"/>
    <property type="project" value="UniProtKB-KW"/>
</dbReference>
<dbReference type="Pfam" id="PF02096">
    <property type="entry name" value="60KD_IMP"/>
    <property type="match status" value="1"/>
</dbReference>
<keyword evidence="5" id="KW-0653">Protein transport</keyword>
<feature type="transmembrane region" description="Helical" evidence="10">
    <location>
        <begin position="165"/>
        <end position="182"/>
    </location>
</feature>
<evidence type="ECO:0000313" key="13">
    <source>
        <dbReference type="Proteomes" id="UP000488506"/>
    </source>
</evidence>
<proteinExistence type="inferred from homology"/>
<dbReference type="GO" id="GO:0051205">
    <property type="term" value="P:protein insertion into membrane"/>
    <property type="evidence" value="ECO:0007669"/>
    <property type="project" value="TreeGrafter"/>
</dbReference>
<dbReference type="PRINTS" id="PR01900">
    <property type="entry name" value="YIDCPROTEIN"/>
</dbReference>
<evidence type="ECO:0000256" key="5">
    <source>
        <dbReference type="ARBA" id="ARBA00022927"/>
    </source>
</evidence>
<keyword evidence="7 10" id="KW-0472">Membrane</keyword>
<organism evidence="12 13">
    <name type="scientific">Candidatus Saganbacteria bacterium</name>
    <dbReference type="NCBI Taxonomy" id="2575572"/>
    <lineage>
        <taxon>Bacteria</taxon>
        <taxon>Bacillati</taxon>
        <taxon>Saganbacteria</taxon>
    </lineage>
</organism>
<dbReference type="GO" id="GO:0005886">
    <property type="term" value="C:plasma membrane"/>
    <property type="evidence" value="ECO:0007669"/>
    <property type="project" value="UniProtKB-SubCell"/>
</dbReference>
<evidence type="ECO:0000256" key="10">
    <source>
        <dbReference type="SAM" id="Phobius"/>
    </source>
</evidence>
<evidence type="ECO:0000259" key="11">
    <source>
        <dbReference type="Pfam" id="PF02096"/>
    </source>
</evidence>
<comment type="similarity">
    <text evidence="9">Belongs to the OXA1/ALB3/YidC family.</text>
</comment>
<dbReference type="PANTHER" id="PTHR12428">
    <property type="entry name" value="OXA1"/>
    <property type="match status" value="1"/>
</dbReference>
<comment type="subcellular location">
    <subcellularLocation>
        <location evidence="1">Cell membrane</location>
        <topology evidence="1">Multi-pass membrane protein</topology>
    </subcellularLocation>
    <subcellularLocation>
        <location evidence="9">Membrane</location>
        <topology evidence="9">Multi-pass membrane protein</topology>
    </subcellularLocation>
</comment>
<dbReference type="InterPro" id="IPR028055">
    <property type="entry name" value="YidC/Oxa/ALB_C"/>
</dbReference>
<accession>A0A833L215</accession>
<dbReference type="InterPro" id="IPR001708">
    <property type="entry name" value="YidC/ALB3/OXA1/COX18"/>
</dbReference>
<feature type="domain" description="Membrane insertase YidC/Oxa/ALB C-terminal" evidence="11">
    <location>
        <begin position="22"/>
        <end position="205"/>
    </location>
</feature>
<evidence type="ECO:0000256" key="9">
    <source>
        <dbReference type="RuleBase" id="RU003945"/>
    </source>
</evidence>
<gene>
    <name evidence="12" type="ORF">FD145_290</name>
</gene>
<dbReference type="PRINTS" id="PR00701">
    <property type="entry name" value="60KDINNERMP"/>
</dbReference>
<evidence type="ECO:0000256" key="6">
    <source>
        <dbReference type="ARBA" id="ARBA00022989"/>
    </source>
</evidence>
<evidence type="ECO:0000256" key="1">
    <source>
        <dbReference type="ARBA" id="ARBA00004651"/>
    </source>
</evidence>
<dbReference type="EMBL" id="WPAF01000003">
    <property type="protein sequence ID" value="KAF0134909.1"/>
    <property type="molecule type" value="Genomic_DNA"/>
</dbReference>
<dbReference type="AlphaFoldDB" id="A0A833L215"/>
<dbReference type="Proteomes" id="UP000488506">
    <property type="component" value="Unassembled WGS sequence"/>
</dbReference>
<protein>
    <submittedName>
        <fullName evidence="12">Preprotein translocase subunit YidC</fullName>
    </submittedName>
</protein>
<feature type="transmembrane region" description="Helical" evidence="10">
    <location>
        <begin position="87"/>
        <end position="108"/>
    </location>
</feature>
<keyword evidence="3" id="KW-1003">Cell membrane</keyword>
<evidence type="ECO:0000313" key="12">
    <source>
        <dbReference type="EMBL" id="KAF0134909.1"/>
    </source>
</evidence>
<feature type="transmembrane region" description="Helical" evidence="10">
    <location>
        <begin position="22"/>
        <end position="46"/>
    </location>
</feature>